<dbReference type="InterPro" id="IPR041238">
    <property type="entry name" value="Rap1a"/>
</dbReference>
<protein>
    <recommendedName>
        <fullName evidence="2">Rap1a immunity protein domain-containing protein</fullName>
    </recommendedName>
</protein>
<feature type="domain" description="Rap1a immunity protein" evidence="2">
    <location>
        <begin position="23"/>
        <end position="126"/>
    </location>
</feature>
<evidence type="ECO:0000256" key="1">
    <source>
        <dbReference type="SAM" id="SignalP"/>
    </source>
</evidence>
<dbReference type="RefSeq" id="WP_164577660.1">
    <property type="nucleotide sequence ID" value="NZ_JAAXDH010000046.1"/>
</dbReference>
<feature type="signal peptide" evidence="1">
    <location>
        <begin position="1"/>
        <end position="18"/>
    </location>
</feature>
<dbReference type="Proteomes" id="UP000471560">
    <property type="component" value="Unassembled WGS sequence"/>
</dbReference>
<evidence type="ECO:0000313" key="3">
    <source>
        <dbReference type="EMBL" id="NEI36333.1"/>
    </source>
</evidence>
<keyword evidence="1" id="KW-0732">Signal</keyword>
<proteinExistence type="predicted"/>
<comment type="caution">
    <text evidence="3">The sequence shown here is derived from an EMBL/GenBank/DDBJ whole genome shotgun (WGS) entry which is preliminary data.</text>
</comment>
<gene>
    <name evidence="3" type="ORF">GR204_20460</name>
</gene>
<accession>A0A6P0B8U8</accession>
<evidence type="ECO:0000313" key="4">
    <source>
        <dbReference type="Proteomes" id="UP000471560"/>
    </source>
</evidence>
<sequence>MRAILAAAMLLAASSAQADFFNGNDIHKYCKTDINLVTAYVAGWMDSHMFDDNLVAMAELTAPDEATKKHVRTYAKEIRSNICFPDDVTFTQTIDVICKYLDDNPAKRHFSMTGQFLAAYSAAWPCAPK</sequence>
<reference evidence="3 4" key="1">
    <citation type="submission" date="2019-12" db="EMBL/GenBank/DDBJ databases">
        <title>Rhizobium genotypes associated with high levels of biological nitrogen fixation by grain legumes in a temperate-maritime cropping system.</title>
        <authorList>
            <person name="Maluk M."/>
            <person name="Francesc Ferrando Molina F."/>
            <person name="Lopez Del Egido L."/>
            <person name="Lafos M."/>
            <person name="Langarica-Fuentes A."/>
            <person name="Gebre Yohannes G."/>
            <person name="Young M.W."/>
            <person name="Martin P."/>
            <person name="Gantlett R."/>
            <person name="Kenicer G."/>
            <person name="Hawes C."/>
            <person name="Begg G.S."/>
            <person name="Quilliam R.S."/>
            <person name="Squire G.R."/>
            <person name="Poole P.S."/>
            <person name="Young P.W."/>
            <person name="Iannetta P.M."/>
            <person name="James E.K."/>
        </authorList>
    </citation>
    <scope>NUCLEOTIDE SEQUENCE [LARGE SCALE GENOMIC DNA]</scope>
    <source>
        <strain evidence="3 4">JHI1096</strain>
    </source>
</reference>
<organism evidence="3 4">
    <name type="scientific">Rhizobium leguminosarum</name>
    <dbReference type="NCBI Taxonomy" id="384"/>
    <lineage>
        <taxon>Bacteria</taxon>
        <taxon>Pseudomonadati</taxon>
        <taxon>Pseudomonadota</taxon>
        <taxon>Alphaproteobacteria</taxon>
        <taxon>Hyphomicrobiales</taxon>
        <taxon>Rhizobiaceae</taxon>
        <taxon>Rhizobium/Agrobacterium group</taxon>
        <taxon>Rhizobium</taxon>
    </lineage>
</organism>
<dbReference type="Pfam" id="PF18602">
    <property type="entry name" value="Rap1a"/>
    <property type="match status" value="1"/>
</dbReference>
<evidence type="ECO:0000259" key="2">
    <source>
        <dbReference type="Pfam" id="PF18602"/>
    </source>
</evidence>
<name>A0A6P0B8U8_RHILE</name>
<feature type="chain" id="PRO_5026699336" description="Rap1a immunity protein domain-containing protein" evidence="1">
    <location>
        <begin position="19"/>
        <end position="129"/>
    </location>
</feature>
<dbReference type="EMBL" id="WUEZ01000024">
    <property type="protein sequence ID" value="NEI36333.1"/>
    <property type="molecule type" value="Genomic_DNA"/>
</dbReference>
<dbReference type="AlphaFoldDB" id="A0A6P0B8U8"/>